<sequence length="87" mass="9566">MGCQICVYEDWIGIGVVGDDSEWGVVVEPICISVIGHKRLTHNASITLDEQMKEGFIVAKVKTCSIGRWHQTSSCVQTGFALKITLK</sequence>
<reference evidence="1 2" key="1">
    <citation type="submission" date="2016-09" db="EMBL/GenBank/DDBJ databases">
        <title>Rhizobium oryziradicis sp. nov., isolated from the root of rice.</title>
        <authorList>
            <person name="Zhao J."/>
            <person name="Zhang X."/>
        </authorList>
    </citation>
    <scope>NUCLEOTIDE SEQUENCE [LARGE SCALE GENOMIC DNA]</scope>
    <source>
        <strain evidence="1 2">N19</strain>
    </source>
</reference>
<keyword evidence="2" id="KW-1185">Reference proteome</keyword>
<accession>A0A1Q8ZXP0</accession>
<comment type="caution">
    <text evidence="1">The sequence shown here is derived from an EMBL/GenBank/DDBJ whole genome shotgun (WGS) entry which is preliminary data.</text>
</comment>
<evidence type="ECO:0000313" key="2">
    <source>
        <dbReference type="Proteomes" id="UP000186894"/>
    </source>
</evidence>
<dbReference type="EMBL" id="MKIM01000019">
    <property type="protein sequence ID" value="OLP46753.1"/>
    <property type="molecule type" value="Genomic_DNA"/>
</dbReference>
<proteinExistence type="predicted"/>
<protein>
    <submittedName>
        <fullName evidence="1">Uncharacterized protein</fullName>
    </submittedName>
</protein>
<gene>
    <name evidence="1" type="ORF">BJF95_15670</name>
</gene>
<dbReference type="AlphaFoldDB" id="A0A1Q8ZXP0"/>
<name>A0A1Q8ZXP0_9HYPH</name>
<organism evidence="1 2">
    <name type="scientific">Rhizobium oryziradicis</name>
    <dbReference type="NCBI Taxonomy" id="1867956"/>
    <lineage>
        <taxon>Bacteria</taxon>
        <taxon>Pseudomonadati</taxon>
        <taxon>Pseudomonadota</taxon>
        <taxon>Alphaproteobacteria</taxon>
        <taxon>Hyphomicrobiales</taxon>
        <taxon>Rhizobiaceae</taxon>
        <taxon>Rhizobium/Agrobacterium group</taxon>
        <taxon>Rhizobium</taxon>
    </lineage>
</organism>
<evidence type="ECO:0000313" key="1">
    <source>
        <dbReference type="EMBL" id="OLP46753.1"/>
    </source>
</evidence>
<dbReference type="Proteomes" id="UP000186894">
    <property type="component" value="Unassembled WGS sequence"/>
</dbReference>